<proteinExistence type="predicted"/>
<dbReference type="Pfam" id="PF01464">
    <property type="entry name" value="SLT"/>
    <property type="match status" value="1"/>
</dbReference>
<accession>A0ABS2QSV6</accession>
<evidence type="ECO:0000313" key="2">
    <source>
        <dbReference type="EMBL" id="MBM7702550.1"/>
    </source>
</evidence>
<dbReference type="CDD" id="cd00254">
    <property type="entry name" value="LT-like"/>
    <property type="match status" value="1"/>
</dbReference>
<dbReference type="RefSeq" id="WP_205185676.1">
    <property type="nucleotide sequence ID" value="NZ_JAFBFC010000002.1"/>
</dbReference>
<organism evidence="2 3">
    <name type="scientific">Priestia iocasae</name>
    <dbReference type="NCBI Taxonomy" id="2291674"/>
    <lineage>
        <taxon>Bacteria</taxon>
        <taxon>Bacillati</taxon>
        <taxon>Bacillota</taxon>
        <taxon>Bacilli</taxon>
        <taxon>Bacillales</taxon>
        <taxon>Bacillaceae</taxon>
        <taxon>Priestia</taxon>
    </lineage>
</organism>
<dbReference type="Proteomes" id="UP000809829">
    <property type="component" value="Unassembled WGS sequence"/>
</dbReference>
<keyword evidence="3" id="KW-1185">Reference proteome</keyword>
<dbReference type="Gene3D" id="1.10.530.10">
    <property type="match status" value="1"/>
</dbReference>
<gene>
    <name evidence="2" type="ORF">JOC83_001384</name>
</gene>
<feature type="domain" description="Transglycosylase SLT" evidence="1">
    <location>
        <begin position="94"/>
        <end position="200"/>
    </location>
</feature>
<evidence type="ECO:0000313" key="3">
    <source>
        <dbReference type="Proteomes" id="UP000809829"/>
    </source>
</evidence>
<dbReference type="EMBL" id="JAFBFC010000002">
    <property type="protein sequence ID" value="MBM7702550.1"/>
    <property type="molecule type" value="Genomic_DNA"/>
</dbReference>
<name>A0ABS2QSV6_9BACI</name>
<comment type="caution">
    <text evidence="2">The sequence shown here is derived from an EMBL/GenBank/DDBJ whole genome shotgun (WGS) entry which is preliminary data.</text>
</comment>
<reference evidence="2 3" key="1">
    <citation type="submission" date="2021-01" db="EMBL/GenBank/DDBJ databases">
        <title>Genomic Encyclopedia of Type Strains, Phase IV (KMG-IV): sequencing the most valuable type-strain genomes for metagenomic binning, comparative biology and taxonomic classification.</title>
        <authorList>
            <person name="Goeker M."/>
        </authorList>
    </citation>
    <scope>NUCLEOTIDE SEQUENCE [LARGE SCALE GENOMIC DNA]</scope>
    <source>
        <strain evidence="2 3">DSM 104297</strain>
    </source>
</reference>
<protein>
    <submittedName>
        <fullName evidence="2">Soluble lytic murein transglycosylase-like protein</fullName>
    </submittedName>
</protein>
<dbReference type="SUPFAM" id="SSF53955">
    <property type="entry name" value="Lysozyme-like"/>
    <property type="match status" value="1"/>
</dbReference>
<dbReference type="PANTHER" id="PTHR37423:SF2">
    <property type="entry name" value="MEMBRANE-BOUND LYTIC MUREIN TRANSGLYCOSYLASE C"/>
    <property type="match status" value="1"/>
</dbReference>
<sequence>MNIHSYKTFLELQSLRNFSPTSQQTSADSNLFSTLLAQYTQADSESAGTQTLGLHYLLAQQANIIPSYQKIQSIQSVKPLSTETFPVHNDLESIIEAASQKYNVDTKLIKSVIRHESNFNTNAKSHAGAMGLMQLMPSTARYLGVENAFDAAENIFGGTKYLRQMLNKYNDNVELALAAYNAGPGNVDKYGGIPPFKETQSYVKKVKSTYLA</sequence>
<dbReference type="PANTHER" id="PTHR37423">
    <property type="entry name" value="SOLUBLE LYTIC MUREIN TRANSGLYCOSYLASE-RELATED"/>
    <property type="match status" value="1"/>
</dbReference>
<dbReference type="InterPro" id="IPR023346">
    <property type="entry name" value="Lysozyme-like_dom_sf"/>
</dbReference>
<evidence type="ECO:0000259" key="1">
    <source>
        <dbReference type="Pfam" id="PF01464"/>
    </source>
</evidence>
<dbReference type="InterPro" id="IPR008258">
    <property type="entry name" value="Transglycosylase_SLT_dom_1"/>
</dbReference>